<keyword evidence="11" id="KW-0539">Nucleus</keyword>
<evidence type="ECO:0000256" key="11">
    <source>
        <dbReference type="ARBA" id="ARBA00023242"/>
    </source>
</evidence>
<comment type="similarity">
    <text evidence="3">Belongs to the krueppel C2H2-type zinc-finger protein family.</text>
</comment>
<evidence type="ECO:0000256" key="8">
    <source>
        <dbReference type="ARBA" id="ARBA00023015"/>
    </source>
</evidence>
<keyword evidence="15" id="KW-1185">Reference proteome</keyword>
<dbReference type="GO" id="GO:0010468">
    <property type="term" value="P:regulation of gene expression"/>
    <property type="evidence" value="ECO:0007669"/>
    <property type="project" value="TreeGrafter"/>
</dbReference>
<dbReference type="SMART" id="SM00355">
    <property type="entry name" value="ZnF_C2H2"/>
    <property type="match status" value="5"/>
</dbReference>
<comment type="caution">
    <text evidence="14">The sequence shown here is derived from an EMBL/GenBank/DDBJ whole genome shotgun (WGS) entry which is preliminary data.</text>
</comment>
<dbReference type="InterPro" id="IPR036236">
    <property type="entry name" value="Znf_C2H2_sf"/>
</dbReference>
<evidence type="ECO:0000256" key="5">
    <source>
        <dbReference type="ARBA" id="ARBA00022737"/>
    </source>
</evidence>
<dbReference type="GO" id="GO:0008270">
    <property type="term" value="F:zinc ion binding"/>
    <property type="evidence" value="ECO:0007669"/>
    <property type="project" value="UniProtKB-KW"/>
</dbReference>
<keyword evidence="8" id="KW-0805">Transcription regulation</keyword>
<dbReference type="PANTHER" id="PTHR16515:SF66">
    <property type="entry name" value="C2H2-TYPE DOMAIN-CONTAINING PROTEIN"/>
    <property type="match status" value="1"/>
</dbReference>
<evidence type="ECO:0000256" key="10">
    <source>
        <dbReference type="ARBA" id="ARBA00023163"/>
    </source>
</evidence>
<dbReference type="PROSITE" id="PS50157">
    <property type="entry name" value="ZINC_FINGER_C2H2_2"/>
    <property type="match status" value="3"/>
</dbReference>
<keyword evidence="7" id="KW-0862">Zinc</keyword>
<proteinExistence type="inferred from homology"/>
<dbReference type="PROSITE" id="PS00028">
    <property type="entry name" value="ZINC_FINGER_C2H2_1"/>
    <property type="match status" value="4"/>
</dbReference>
<keyword evidence="4" id="KW-0479">Metal-binding</keyword>
<dbReference type="InterPro" id="IPR013087">
    <property type="entry name" value="Znf_C2H2_type"/>
</dbReference>
<evidence type="ECO:0000256" key="7">
    <source>
        <dbReference type="ARBA" id="ARBA00022833"/>
    </source>
</evidence>
<evidence type="ECO:0000313" key="15">
    <source>
        <dbReference type="Proteomes" id="UP001497623"/>
    </source>
</evidence>
<gene>
    <name evidence="14" type="ORF">MNOR_LOCUS11066</name>
</gene>
<comment type="function">
    <text evidence="1">May be involved in transcriptional regulation.</text>
</comment>
<dbReference type="SUPFAM" id="SSF57667">
    <property type="entry name" value="beta-beta-alpha zinc fingers"/>
    <property type="match status" value="2"/>
</dbReference>
<dbReference type="InterPro" id="IPR050331">
    <property type="entry name" value="Zinc_finger"/>
</dbReference>
<keyword evidence="10" id="KW-0804">Transcription</keyword>
<evidence type="ECO:0000256" key="4">
    <source>
        <dbReference type="ARBA" id="ARBA00022723"/>
    </source>
</evidence>
<dbReference type="FunFam" id="3.30.160.60:FF:000028">
    <property type="entry name" value="zinc finger protein 90 homolog"/>
    <property type="match status" value="1"/>
</dbReference>
<dbReference type="PANTHER" id="PTHR16515">
    <property type="entry name" value="PR DOMAIN ZINC FINGER PROTEIN"/>
    <property type="match status" value="1"/>
</dbReference>
<feature type="domain" description="C2H2-type" evidence="13">
    <location>
        <begin position="100"/>
        <end position="127"/>
    </location>
</feature>
<evidence type="ECO:0000256" key="3">
    <source>
        <dbReference type="ARBA" id="ARBA00006991"/>
    </source>
</evidence>
<keyword evidence="6 12" id="KW-0863">Zinc-finger</keyword>
<feature type="domain" description="C2H2-type" evidence="13">
    <location>
        <begin position="45"/>
        <end position="72"/>
    </location>
</feature>
<evidence type="ECO:0000256" key="2">
    <source>
        <dbReference type="ARBA" id="ARBA00004123"/>
    </source>
</evidence>
<comment type="subcellular location">
    <subcellularLocation>
        <location evidence="2">Nucleus</location>
    </subcellularLocation>
</comment>
<dbReference type="GO" id="GO:0003677">
    <property type="term" value="F:DNA binding"/>
    <property type="evidence" value="ECO:0007669"/>
    <property type="project" value="UniProtKB-KW"/>
</dbReference>
<evidence type="ECO:0000256" key="1">
    <source>
        <dbReference type="ARBA" id="ARBA00003767"/>
    </source>
</evidence>
<name>A0AAV2QFF9_MEGNR</name>
<evidence type="ECO:0000256" key="12">
    <source>
        <dbReference type="PROSITE-ProRule" id="PRU00042"/>
    </source>
</evidence>
<protein>
    <recommendedName>
        <fullName evidence="13">C2H2-type domain-containing protein</fullName>
    </recommendedName>
</protein>
<evidence type="ECO:0000313" key="14">
    <source>
        <dbReference type="EMBL" id="CAL4079607.1"/>
    </source>
</evidence>
<dbReference type="FunFam" id="3.30.160.60:FF:000733">
    <property type="entry name" value="Zinc finger protein 236 variant"/>
    <property type="match status" value="1"/>
</dbReference>
<keyword evidence="9" id="KW-0238">DNA-binding</keyword>
<dbReference type="GO" id="GO:0005634">
    <property type="term" value="C:nucleus"/>
    <property type="evidence" value="ECO:0007669"/>
    <property type="project" value="UniProtKB-SubCell"/>
</dbReference>
<evidence type="ECO:0000256" key="9">
    <source>
        <dbReference type="ARBA" id="ARBA00023125"/>
    </source>
</evidence>
<feature type="non-terminal residue" evidence="14">
    <location>
        <position position="298"/>
    </location>
</feature>
<dbReference type="EMBL" id="CAXKWB010005735">
    <property type="protein sequence ID" value="CAL4079607.1"/>
    <property type="molecule type" value="Genomic_DNA"/>
</dbReference>
<keyword evidence="5" id="KW-0677">Repeat</keyword>
<evidence type="ECO:0000256" key="6">
    <source>
        <dbReference type="ARBA" id="ARBA00022771"/>
    </source>
</evidence>
<dbReference type="Proteomes" id="UP001497623">
    <property type="component" value="Unassembled WGS sequence"/>
</dbReference>
<organism evidence="14 15">
    <name type="scientific">Meganyctiphanes norvegica</name>
    <name type="common">Northern krill</name>
    <name type="synonym">Thysanopoda norvegica</name>
    <dbReference type="NCBI Taxonomy" id="48144"/>
    <lineage>
        <taxon>Eukaryota</taxon>
        <taxon>Metazoa</taxon>
        <taxon>Ecdysozoa</taxon>
        <taxon>Arthropoda</taxon>
        <taxon>Crustacea</taxon>
        <taxon>Multicrustacea</taxon>
        <taxon>Malacostraca</taxon>
        <taxon>Eumalacostraca</taxon>
        <taxon>Eucarida</taxon>
        <taxon>Euphausiacea</taxon>
        <taxon>Euphausiidae</taxon>
        <taxon>Meganyctiphanes</taxon>
    </lineage>
</organism>
<evidence type="ECO:0000259" key="13">
    <source>
        <dbReference type="PROSITE" id="PS50157"/>
    </source>
</evidence>
<accession>A0AAV2QFF9</accession>
<dbReference type="Pfam" id="PF00096">
    <property type="entry name" value="zf-C2H2"/>
    <property type="match status" value="3"/>
</dbReference>
<dbReference type="FunFam" id="3.30.160.60:FF:000100">
    <property type="entry name" value="Zinc finger 45-like"/>
    <property type="match status" value="1"/>
</dbReference>
<reference evidence="14 15" key="1">
    <citation type="submission" date="2024-05" db="EMBL/GenBank/DDBJ databases">
        <authorList>
            <person name="Wallberg A."/>
        </authorList>
    </citation>
    <scope>NUCLEOTIDE SEQUENCE [LARGE SCALE GENOMIC DNA]</scope>
</reference>
<sequence>MSLNQILLNKRVGEKQYQCSQCDKAYMFQHNLQKHMRIHTGVKPYLCKYCDNAFSHEISLRDHMKTHKIQEKRYPCNHCSKTFTRKSFKEHIRTNYGVGYQCSQCEHAFSHYCSFEIHLRKHTGEKPYTGSYCDKTFSQNSNPILHTFVCHVCFNTIKTKEELDNHLITHGINFIDTSKDLSVANMANTAKENKTIHKMESNLDLSSENMPVKILKPDQNEILFPEYELTLKSKQELDEEVVDDVEVKSSKDLSDTIVSIYVKENKKFHKMEQELEEEVVDGVKVKMEDCLDIMDSMK</sequence>
<dbReference type="AlphaFoldDB" id="A0AAV2QFF9"/>
<feature type="domain" description="C2H2-type" evidence="13">
    <location>
        <begin position="17"/>
        <end position="44"/>
    </location>
</feature>
<dbReference type="Gene3D" id="3.30.160.60">
    <property type="entry name" value="Classic Zinc Finger"/>
    <property type="match status" value="4"/>
</dbReference>